<dbReference type="Pfam" id="PF12115">
    <property type="entry name" value="Salp15"/>
    <property type="match status" value="1"/>
</dbReference>
<keyword evidence="4" id="KW-0325">Glycoprotein</keyword>
<evidence type="ECO:0000313" key="7">
    <source>
        <dbReference type="EMBL" id="JAA65595.1"/>
    </source>
</evidence>
<dbReference type="GO" id="GO:0005576">
    <property type="term" value="C:extracellular region"/>
    <property type="evidence" value="ECO:0007669"/>
    <property type="project" value="UniProtKB-SubCell"/>
</dbReference>
<dbReference type="AlphaFoldDB" id="A0A0K8R3B8"/>
<proteinExistence type="evidence at transcript level"/>
<comment type="subcellular location">
    <subcellularLocation>
        <location evidence="1">Secreted</location>
    </subcellularLocation>
</comment>
<evidence type="ECO:0000256" key="5">
    <source>
        <dbReference type="ARBA" id="ARBA00034321"/>
    </source>
</evidence>
<evidence type="ECO:0000256" key="2">
    <source>
        <dbReference type="ARBA" id="ARBA00022525"/>
    </source>
</evidence>
<evidence type="ECO:0000256" key="1">
    <source>
        <dbReference type="ARBA" id="ARBA00004613"/>
    </source>
</evidence>
<evidence type="ECO:0000256" key="4">
    <source>
        <dbReference type="ARBA" id="ARBA00023180"/>
    </source>
</evidence>
<protein>
    <submittedName>
        <fullName evidence="7">Putative ixodes 8-cys protein</fullName>
    </submittedName>
</protein>
<comment type="similarity">
    <text evidence="5">Belongs to the salp15 family.</text>
</comment>
<feature type="chain" id="PRO_5005515550" evidence="6">
    <location>
        <begin position="18"/>
        <end position="152"/>
    </location>
</feature>
<dbReference type="EMBL" id="GADI01008213">
    <property type="protein sequence ID" value="JAA65595.1"/>
    <property type="molecule type" value="mRNA"/>
</dbReference>
<name>A0A0K8R3B8_IXORI</name>
<keyword evidence="2" id="KW-0964">Secreted</keyword>
<evidence type="ECO:0000256" key="6">
    <source>
        <dbReference type="SAM" id="SignalP"/>
    </source>
</evidence>
<keyword evidence="3 6" id="KW-0732">Signal</keyword>
<dbReference type="InterPro" id="IPR021971">
    <property type="entry name" value="Salp15"/>
</dbReference>
<evidence type="ECO:0000256" key="3">
    <source>
        <dbReference type="ARBA" id="ARBA00022729"/>
    </source>
</evidence>
<accession>A0A0K8R3B8</accession>
<organism evidence="7">
    <name type="scientific">Ixodes ricinus</name>
    <name type="common">Common tick</name>
    <name type="synonym">Acarus ricinus</name>
    <dbReference type="NCBI Taxonomy" id="34613"/>
    <lineage>
        <taxon>Eukaryota</taxon>
        <taxon>Metazoa</taxon>
        <taxon>Ecdysozoa</taxon>
        <taxon>Arthropoda</taxon>
        <taxon>Chelicerata</taxon>
        <taxon>Arachnida</taxon>
        <taxon>Acari</taxon>
        <taxon>Parasitiformes</taxon>
        <taxon>Ixodida</taxon>
        <taxon>Ixodoidea</taxon>
        <taxon>Ixodidae</taxon>
        <taxon>Ixodinae</taxon>
        <taxon>Ixodes</taxon>
    </lineage>
</organism>
<feature type="signal peptide" evidence="6">
    <location>
        <begin position="1"/>
        <end position="17"/>
    </location>
</feature>
<sequence>MQLVFVVVALIVPAFQSGGFLSAAGTADDCAVLIIQETSSATKLVKTKGEAGSPDILGLRFPQFISKPRDFALKLLGICNDHITNKLKKTGSKTAINDEKVDFKNCTFYCKYNINGVHHDNVILPMPLDTPCGPQNQTCAEKDKCVGGVPGC</sequence>
<reference evidence="7" key="1">
    <citation type="submission" date="2012-12" db="EMBL/GenBank/DDBJ databases">
        <title>Identification and characterization of a phenylalanine ammonia-lyase gene family in Isatis indigotica Fort.</title>
        <authorList>
            <person name="Liu Q."/>
            <person name="Chen J."/>
            <person name="Zhou X."/>
            <person name="Di P."/>
            <person name="Xiao Y."/>
            <person name="Xuan H."/>
            <person name="Zhang L."/>
            <person name="Chen W."/>
        </authorList>
    </citation>
    <scope>NUCLEOTIDE SEQUENCE</scope>
    <source>
        <tissue evidence="7">Salivary gland</tissue>
    </source>
</reference>